<evidence type="ECO:0000313" key="2">
    <source>
        <dbReference type="Proteomes" id="UP001476798"/>
    </source>
</evidence>
<accession>A0ABV0NE47</accession>
<dbReference type="EMBL" id="JAHRIO010032158">
    <property type="protein sequence ID" value="MEQ2169139.1"/>
    <property type="molecule type" value="Genomic_DNA"/>
</dbReference>
<reference evidence="1 2" key="1">
    <citation type="submission" date="2021-06" db="EMBL/GenBank/DDBJ databases">
        <authorList>
            <person name="Palmer J.M."/>
        </authorList>
    </citation>
    <scope>NUCLEOTIDE SEQUENCE [LARGE SCALE GENOMIC DNA]</scope>
    <source>
        <strain evidence="1 2">GA_2019</strain>
        <tissue evidence="1">Muscle</tissue>
    </source>
</reference>
<sequence>MVGNPDILLPETLSSSSWGSNDVPRPVRISGSCREFWVGPRSSPNQRTSTWRRPDLMTHLQQRRVLRFDRLEENLHSLLQMKSRSVDPSPPICHHVMLKLIRLVEGYLTKPFSTCYRFQSFVLQTWTNLLKRWR</sequence>
<organism evidence="1 2">
    <name type="scientific">Goodea atripinnis</name>
    <dbReference type="NCBI Taxonomy" id="208336"/>
    <lineage>
        <taxon>Eukaryota</taxon>
        <taxon>Metazoa</taxon>
        <taxon>Chordata</taxon>
        <taxon>Craniata</taxon>
        <taxon>Vertebrata</taxon>
        <taxon>Euteleostomi</taxon>
        <taxon>Actinopterygii</taxon>
        <taxon>Neopterygii</taxon>
        <taxon>Teleostei</taxon>
        <taxon>Neoteleostei</taxon>
        <taxon>Acanthomorphata</taxon>
        <taxon>Ovalentaria</taxon>
        <taxon>Atherinomorphae</taxon>
        <taxon>Cyprinodontiformes</taxon>
        <taxon>Goodeidae</taxon>
        <taxon>Goodea</taxon>
    </lineage>
</organism>
<comment type="caution">
    <text evidence="1">The sequence shown here is derived from an EMBL/GenBank/DDBJ whole genome shotgun (WGS) entry which is preliminary data.</text>
</comment>
<keyword evidence="2" id="KW-1185">Reference proteome</keyword>
<evidence type="ECO:0000313" key="1">
    <source>
        <dbReference type="EMBL" id="MEQ2169139.1"/>
    </source>
</evidence>
<gene>
    <name evidence="1" type="ORF">GOODEAATRI_021857</name>
</gene>
<proteinExistence type="predicted"/>
<protein>
    <submittedName>
        <fullName evidence="1">Uncharacterized protein</fullName>
    </submittedName>
</protein>
<name>A0ABV0NE47_9TELE</name>
<dbReference type="Proteomes" id="UP001476798">
    <property type="component" value="Unassembled WGS sequence"/>
</dbReference>